<dbReference type="PANTHER" id="PTHR23108">
    <property type="entry name" value="METHYLTRANSFERASE-RELATED"/>
    <property type="match status" value="1"/>
</dbReference>
<dbReference type="SUPFAM" id="SSF53335">
    <property type="entry name" value="S-adenosyl-L-methionine-dependent methyltransferases"/>
    <property type="match status" value="1"/>
</dbReference>
<name>A0ABQ7N1R2_BRACM</name>
<dbReference type="Pfam" id="PF10294">
    <property type="entry name" value="Methyltransf_16"/>
    <property type="match status" value="1"/>
</dbReference>
<organism evidence="1 2">
    <name type="scientific">Brassica rapa subsp. trilocularis</name>
    <dbReference type="NCBI Taxonomy" id="1813537"/>
    <lineage>
        <taxon>Eukaryota</taxon>
        <taxon>Viridiplantae</taxon>
        <taxon>Streptophyta</taxon>
        <taxon>Embryophyta</taxon>
        <taxon>Tracheophyta</taxon>
        <taxon>Spermatophyta</taxon>
        <taxon>Magnoliopsida</taxon>
        <taxon>eudicotyledons</taxon>
        <taxon>Gunneridae</taxon>
        <taxon>Pentapetalae</taxon>
        <taxon>rosids</taxon>
        <taxon>malvids</taxon>
        <taxon>Brassicales</taxon>
        <taxon>Brassicaceae</taxon>
        <taxon>Brassiceae</taxon>
        <taxon>Brassica</taxon>
    </lineage>
</organism>
<dbReference type="InterPro" id="IPR038899">
    <property type="entry name" value="METTL22"/>
</dbReference>
<dbReference type="EMBL" id="JADBGQ010000003">
    <property type="protein sequence ID" value="KAG5404859.1"/>
    <property type="molecule type" value="Genomic_DNA"/>
</dbReference>
<evidence type="ECO:0000313" key="1">
    <source>
        <dbReference type="EMBL" id="KAG5404859.1"/>
    </source>
</evidence>
<dbReference type="Gene3D" id="3.40.50.150">
    <property type="entry name" value="Vaccinia Virus protein VP39"/>
    <property type="match status" value="1"/>
</dbReference>
<dbReference type="PANTHER" id="PTHR23108:SF3">
    <property type="entry name" value="METHYLTRANSFERASE FAMILY PROTEIN"/>
    <property type="match status" value="1"/>
</dbReference>
<accession>A0ABQ7N1R2</accession>
<proteinExistence type="predicted"/>
<gene>
    <name evidence="1" type="primary">A03p028090.1_BraROA</name>
    <name evidence="1" type="ORF">IGI04_010978</name>
</gene>
<dbReference type="Proteomes" id="UP000823674">
    <property type="component" value="Chromosome A03"/>
</dbReference>
<protein>
    <submittedName>
        <fullName evidence="1">Uncharacterized protein</fullName>
    </submittedName>
</protein>
<reference evidence="1 2" key="1">
    <citation type="submission" date="2021-03" db="EMBL/GenBank/DDBJ databases">
        <authorList>
            <person name="King G.J."/>
            <person name="Bancroft I."/>
            <person name="Baten A."/>
            <person name="Bloomfield J."/>
            <person name="Borpatragohain P."/>
            <person name="He Z."/>
            <person name="Irish N."/>
            <person name="Irwin J."/>
            <person name="Liu K."/>
            <person name="Mauleon R.P."/>
            <person name="Moore J."/>
            <person name="Morris R."/>
            <person name="Ostergaard L."/>
            <person name="Wang B."/>
            <person name="Wells R."/>
        </authorList>
    </citation>
    <scope>NUCLEOTIDE SEQUENCE [LARGE SCALE GENOMIC DNA]</scope>
    <source>
        <strain evidence="1">R-o-18</strain>
        <tissue evidence="1">Leaf</tissue>
    </source>
</reference>
<evidence type="ECO:0000313" key="2">
    <source>
        <dbReference type="Proteomes" id="UP000823674"/>
    </source>
</evidence>
<comment type="caution">
    <text evidence="1">The sequence shown here is derived from an EMBL/GenBank/DDBJ whole genome shotgun (WGS) entry which is preliminary data.</text>
</comment>
<dbReference type="InterPro" id="IPR029063">
    <property type="entry name" value="SAM-dependent_MTases_sf"/>
</dbReference>
<dbReference type="InterPro" id="IPR019410">
    <property type="entry name" value="Methyltransf_16"/>
</dbReference>
<keyword evidence="2" id="KW-1185">Reference proteome</keyword>
<sequence length="239" mass="26492">MGSEIEKGREEEEEDIVCLDESFFVNDDYQLTTFTFGSNVLELYCLQSASRQLVWPGAMLMNGYLSDNADILQGCSVLEFGSGVGITGVLCSKFCRKVVFTDHNDEVLKILKKNIELHEHSSPSAGEKEINFDLLHAIDVSLLFGKHSDGFDLILGADIYILLCSQSSVPLLFDSVEQLLRIRGHGNCKFILAYVSRARQMDSAILKEGSQHGMLMNEVPGTRCTVGNLEGVIFEITLI</sequence>